<evidence type="ECO:0000313" key="1">
    <source>
        <dbReference type="EMBL" id="KII74266.1"/>
    </source>
</evidence>
<name>A0A0C2N3N2_THEKT</name>
<organism evidence="1 2">
    <name type="scientific">Thelohanellus kitauei</name>
    <name type="common">Myxosporean</name>
    <dbReference type="NCBI Taxonomy" id="669202"/>
    <lineage>
        <taxon>Eukaryota</taxon>
        <taxon>Metazoa</taxon>
        <taxon>Cnidaria</taxon>
        <taxon>Myxozoa</taxon>
        <taxon>Myxosporea</taxon>
        <taxon>Bivalvulida</taxon>
        <taxon>Platysporina</taxon>
        <taxon>Myxobolidae</taxon>
        <taxon>Thelohanellus</taxon>
    </lineage>
</organism>
<proteinExistence type="predicted"/>
<dbReference type="AlphaFoldDB" id="A0A0C2N3N2"/>
<keyword evidence="2" id="KW-1185">Reference proteome</keyword>
<evidence type="ECO:0000313" key="2">
    <source>
        <dbReference type="Proteomes" id="UP000031668"/>
    </source>
</evidence>
<reference evidence="1 2" key="1">
    <citation type="journal article" date="2014" name="Genome Biol. Evol.">
        <title>The genome of the myxosporean Thelohanellus kitauei shows adaptations to nutrient acquisition within its fish host.</title>
        <authorList>
            <person name="Yang Y."/>
            <person name="Xiong J."/>
            <person name="Zhou Z."/>
            <person name="Huo F."/>
            <person name="Miao W."/>
            <person name="Ran C."/>
            <person name="Liu Y."/>
            <person name="Zhang J."/>
            <person name="Feng J."/>
            <person name="Wang M."/>
            <person name="Wang M."/>
            <person name="Wang L."/>
            <person name="Yao B."/>
        </authorList>
    </citation>
    <scope>NUCLEOTIDE SEQUENCE [LARGE SCALE GENOMIC DNA]</scope>
    <source>
        <strain evidence="1">Wuqing</strain>
    </source>
</reference>
<accession>A0A0C2N3N2</accession>
<sequence>MSDFTRHIYERAVLLGSTVANRVANKEYNVLYFHKHFDVFYVMETNVIDCEVSASFPCSFKYFDDNWINSSDIYAPTLSLKIINALLCVTAHTLTLCLLKFATTRETLPARYSSKFSP</sequence>
<dbReference type="Proteomes" id="UP000031668">
    <property type="component" value="Unassembled WGS sequence"/>
</dbReference>
<gene>
    <name evidence="1" type="ORF">RF11_05741</name>
</gene>
<protein>
    <submittedName>
        <fullName evidence="1">Uncharacterized protein</fullName>
    </submittedName>
</protein>
<dbReference type="EMBL" id="JWZT01000477">
    <property type="protein sequence ID" value="KII74266.1"/>
    <property type="molecule type" value="Genomic_DNA"/>
</dbReference>
<comment type="caution">
    <text evidence="1">The sequence shown here is derived from an EMBL/GenBank/DDBJ whole genome shotgun (WGS) entry which is preliminary data.</text>
</comment>